<dbReference type="Gene3D" id="1.20.120.220">
    <property type="entry name" value="ATP synthase, F0 complex, subunit A"/>
    <property type="match status" value="1"/>
</dbReference>
<evidence type="ECO:0000256" key="11">
    <source>
        <dbReference type="HAMAP-Rule" id="MF_01393"/>
    </source>
</evidence>
<evidence type="ECO:0000256" key="12">
    <source>
        <dbReference type="RuleBase" id="RU000483"/>
    </source>
</evidence>
<feature type="transmembrane region" description="Helical" evidence="11">
    <location>
        <begin position="356"/>
        <end position="375"/>
    </location>
</feature>
<feature type="transmembrane region" description="Helical" evidence="11">
    <location>
        <begin position="301"/>
        <end position="321"/>
    </location>
</feature>
<comment type="similarity">
    <text evidence="2 11 12">Belongs to the ATPase A chain family.</text>
</comment>
<evidence type="ECO:0000256" key="5">
    <source>
        <dbReference type="ARBA" id="ARBA00022692"/>
    </source>
</evidence>
<evidence type="ECO:0000256" key="13">
    <source>
        <dbReference type="SAM" id="SignalP"/>
    </source>
</evidence>
<sequence length="400" mass="45063">MFKAYLKTAFFALVFTAFATATAQEQANDHSNHSTTGVDDAHYGEGDAVNTKDEVAAFIDHHLQDSHYFTLFEKAEDHFFVSLPLPVLLWDDGVQMFMASKFHHDETIAEHNGNYYKMYHGKIYKTDAAGTITLDDHDHPTQTKPFDFSITKNVVVALLVGLIMFLLFRSLAKQYKTRSIPKGIGRVLEPLVIYVRDEIAKPNVGEKKYRKFMGFLLTVFFFIWIANLLGLTPLGTNLTGNIAVTVGLALLTYLITTFSANKDYWKHIFWMPGVHPIMKIFFIPIELLGTLTKPFALLVRLYANITAGHVVLFTLLGAITVAKTDMDVATGASIGYGIFYFILACFITLIELLVAFLQAYIFTLLSALFIGMAVADHDHHHEEEPEDVEADVEDVRERFV</sequence>
<evidence type="ECO:0000256" key="1">
    <source>
        <dbReference type="ARBA" id="ARBA00004141"/>
    </source>
</evidence>
<evidence type="ECO:0000256" key="10">
    <source>
        <dbReference type="ARBA" id="ARBA00023310"/>
    </source>
</evidence>
<evidence type="ECO:0000256" key="8">
    <source>
        <dbReference type="ARBA" id="ARBA00023065"/>
    </source>
</evidence>
<reference evidence="14 15" key="1">
    <citation type="submission" date="2018-06" db="EMBL/GenBank/DDBJ databases">
        <title>Genomic Encyclopedia of Archaeal and Bacterial Type Strains, Phase II (KMG-II): from individual species to whole genera.</title>
        <authorList>
            <person name="Goeker M."/>
        </authorList>
    </citation>
    <scope>NUCLEOTIDE SEQUENCE [LARGE SCALE GENOMIC DNA]</scope>
    <source>
        <strain evidence="14 15">DSM 17205</strain>
    </source>
</reference>
<comment type="function">
    <text evidence="11 12">Key component of the proton channel; it plays a direct role in the translocation of protons across the membrane.</text>
</comment>
<keyword evidence="7 11" id="KW-1133">Transmembrane helix</keyword>
<evidence type="ECO:0000256" key="6">
    <source>
        <dbReference type="ARBA" id="ARBA00022781"/>
    </source>
</evidence>
<dbReference type="PRINTS" id="PR00123">
    <property type="entry name" value="ATPASEA"/>
</dbReference>
<dbReference type="InterPro" id="IPR000568">
    <property type="entry name" value="ATP_synth_F0_asu"/>
</dbReference>
<keyword evidence="10 11" id="KW-0066">ATP synthesis</keyword>
<dbReference type="Proteomes" id="UP000248584">
    <property type="component" value="Unassembled WGS sequence"/>
</dbReference>
<comment type="caution">
    <text evidence="14">The sequence shown here is derived from an EMBL/GenBank/DDBJ whole genome shotgun (WGS) entry which is preliminary data.</text>
</comment>
<keyword evidence="15" id="KW-1185">Reference proteome</keyword>
<keyword evidence="3 11" id="KW-0813">Transport</keyword>
<keyword evidence="5 11" id="KW-0812">Transmembrane</keyword>
<feature type="transmembrane region" description="Helical" evidence="11">
    <location>
        <begin position="328"/>
        <end position="350"/>
    </location>
</feature>
<evidence type="ECO:0000256" key="2">
    <source>
        <dbReference type="ARBA" id="ARBA00006810"/>
    </source>
</evidence>
<evidence type="ECO:0000313" key="15">
    <source>
        <dbReference type="Proteomes" id="UP000248584"/>
    </source>
</evidence>
<feature type="transmembrane region" description="Helical" evidence="11">
    <location>
        <begin position="154"/>
        <end position="172"/>
    </location>
</feature>
<evidence type="ECO:0000256" key="7">
    <source>
        <dbReference type="ARBA" id="ARBA00022989"/>
    </source>
</evidence>
<feature type="transmembrane region" description="Helical" evidence="11">
    <location>
        <begin position="212"/>
        <end position="232"/>
    </location>
</feature>
<name>A0ABX5Q2D5_9FLAO</name>
<keyword evidence="4 11" id="KW-0138">CF(0)</keyword>
<evidence type="ECO:0000256" key="9">
    <source>
        <dbReference type="ARBA" id="ARBA00023136"/>
    </source>
</evidence>
<keyword evidence="13" id="KW-0732">Signal</keyword>
<dbReference type="InterPro" id="IPR035908">
    <property type="entry name" value="F0_ATP_A_sf"/>
</dbReference>
<evidence type="ECO:0000256" key="4">
    <source>
        <dbReference type="ARBA" id="ARBA00022547"/>
    </source>
</evidence>
<protein>
    <recommendedName>
        <fullName evidence="11 12">ATP synthase subunit a</fullName>
    </recommendedName>
    <alternativeName>
        <fullName evidence="11">ATP synthase F0 sector subunit a</fullName>
    </alternativeName>
    <alternativeName>
        <fullName evidence="11">F-ATPase subunit 6</fullName>
    </alternativeName>
</protein>
<dbReference type="PANTHER" id="PTHR11410:SF0">
    <property type="entry name" value="ATP SYNTHASE SUBUNIT A"/>
    <property type="match status" value="1"/>
</dbReference>
<keyword evidence="11" id="KW-1003">Cell membrane</keyword>
<dbReference type="RefSeq" id="WP_015361973.1">
    <property type="nucleotide sequence ID" value="NZ_QKZR01000001.1"/>
</dbReference>
<comment type="subcellular location">
    <subcellularLocation>
        <location evidence="11 12">Cell membrane</location>
        <topology evidence="11 12">Multi-pass membrane protein</topology>
    </subcellularLocation>
    <subcellularLocation>
        <location evidence="1">Membrane</location>
        <topology evidence="1">Multi-pass membrane protein</topology>
    </subcellularLocation>
</comment>
<dbReference type="NCBIfam" id="TIGR01131">
    <property type="entry name" value="ATP_synt_6_or_A"/>
    <property type="match status" value="1"/>
</dbReference>
<dbReference type="HAMAP" id="MF_01393">
    <property type="entry name" value="ATP_synth_a_bact"/>
    <property type="match status" value="1"/>
</dbReference>
<dbReference type="Pfam" id="PF00119">
    <property type="entry name" value="ATP-synt_A"/>
    <property type="match status" value="1"/>
</dbReference>
<dbReference type="CDD" id="cd00310">
    <property type="entry name" value="ATP-synt_Fo_a_6"/>
    <property type="match status" value="1"/>
</dbReference>
<keyword evidence="6 11" id="KW-0375">Hydrogen ion transport</keyword>
<dbReference type="InterPro" id="IPR045083">
    <property type="entry name" value="ATP_synth_F0_asu_bact/mt"/>
</dbReference>
<keyword evidence="9 11" id="KW-0472">Membrane</keyword>
<keyword evidence="8 11" id="KW-0406">Ion transport</keyword>
<proteinExistence type="inferred from homology"/>
<gene>
    <name evidence="11" type="primary">atpB</name>
    <name evidence="14" type="ORF">LX97_01140</name>
</gene>
<dbReference type="EMBL" id="QKZR01000001">
    <property type="protein sequence ID" value="PZX44131.1"/>
    <property type="molecule type" value="Genomic_DNA"/>
</dbReference>
<feature type="transmembrane region" description="Helical" evidence="11">
    <location>
        <begin position="238"/>
        <end position="256"/>
    </location>
</feature>
<organism evidence="14 15">
    <name type="scientific">Nonlabens dokdonensis</name>
    <dbReference type="NCBI Taxonomy" id="328515"/>
    <lineage>
        <taxon>Bacteria</taxon>
        <taxon>Pseudomonadati</taxon>
        <taxon>Bacteroidota</taxon>
        <taxon>Flavobacteriia</taxon>
        <taxon>Flavobacteriales</taxon>
        <taxon>Flavobacteriaceae</taxon>
        <taxon>Nonlabens</taxon>
    </lineage>
</organism>
<dbReference type="PANTHER" id="PTHR11410">
    <property type="entry name" value="ATP SYNTHASE SUBUNIT A"/>
    <property type="match status" value="1"/>
</dbReference>
<feature type="transmembrane region" description="Helical" evidence="11">
    <location>
        <begin position="268"/>
        <end position="289"/>
    </location>
</feature>
<feature type="chain" id="PRO_5046404774" description="ATP synthase subunit a" evidence="13">
    <location>
        <begin position="24"/>
        <end position="400"/>
    </location>
</feature>
<evidence type="ECO:0000313" key="14">
    <source>
        <dbReference type="EMBL" id="PZX44131.1"/>
    </source>
</evidence>
<evidence type="ECO:0000256" key="3">
    <source>
        <dbReference type="ARBA" id="ARBA00022448"/>
    </source>
</evidence>
<accession>A0ABX5Q2D5</accession>
<dbReference type="SUPFAM" id="SSF81336">
    <property type="entry name" value="F1F0 ATP synthase subunit A"/>
    <property type="match status" value="1"/>
</dbReference>
<feature type="signal peptide" evidence="13">
    <location>
        <begin position="1"/>
        <end position="23"/>
    </location>
</feature>